<organism evidence="8 9">
    <name type="scientific">Nocardia rhamnosiphila</name>
    <dbReference type="NCBI Taxonomy" id="426716"/>
    <lineage>
        <taxon>Bacteria</taxon>
        <taxon>Bacillati</taxon>
        <taxon>Actinomycetota</taxon>
        <taxon>Actinomycetes</taxon>
        <taxon>Mycobacteriales</taxon>
        <taxon>Nocardiaceae</taxon>
        <taxon>Nocardia</taxon>
    </lineage>
</organism>
<dbReference type="InterPro" id="IPR012338">
    <property type="entry name" value="Beta-lactam/transpept-like"/>
</dbReference>
<comment type="caution">
    <text evidence="8">The sequence shown here is derived from an EMBL/GenBank/DDBJ whole genome shotgun (WGS) entry which is preliminary data.</text>
</comment>
<dbReference type="PANTHER" id="PTHR46825">
    <property type="entry name" value="D-ALANYL-D-ALANINE-CARBOXYPEPTIDASE/ENDOPEPTIDASE AMPH"/>
    <property type="match status" value="1"/>
</dbReference>
<dbReference type="Gene3D" id="3.40.710.10">
    <property type="entry name" value="DD-peptidase/beta-lactamase superfamily"/>
    <property type="match status" value="1"/>
</dbReference>
<sequence>MGFRDTDAARERAEPWPGHRAERHHLGRAAEARAQRGTRWIRPAVVLLTGLLVSACTGEAPAPAATDDVLGTVVHDTFTALREAHDIPGIAVGVVHGDRTRLFEFGTTAPGGDHPVTEHTIFEIGSISKLFTTLLAGTAAAQERLDFDETPGRYLPQLRDYPIDSAQISDFATYTAGGLPQQFPGEVTTEAEMWRYFQQWRPTYPVGTTRLYGNPGMALLGQATAAALGRPFEDAMRTEILEPLGLRHTYFDVPAPAQDDYAWGTERSGAAVRVSPGPGDTEAYGLKTTAADLLAFVAANMDNRRAPSALRGPLEATRHGRYRVGSMTQVLGWERFEYPVSLETLQAGNSADIVNRPQPVEPAAAASGPALFDKTGSTGGFGAYVAYVPSRSLAVVVLMNRNIPIPARVAATHRVIEALDSP</sequence>
<evidence type="ECO:0000259" key="7">
    <source>
        <dbReference type="Pfam" id="PF00144"/>
    </source>
</evidence>
<comment type="similarity">
    <text evidence="2 5">Belongs to the class-C beta-lactamase family.</text>
</comment>
<dbReference type="InterPro" id="IPR050491">
    <property type="entry name" value="AmpC-like"/>
</dbReference>
<dbReference type="SUPFAM" id="SSF56601">
    <property type="entry name" value="beta-lactamase/transpeptidase-like"/>
    <property type="match status" value="1"/>
</dbReference>
<gene>
    <name evidence="8" type="ORF">ABZ510_01640</name>
</gene>
<protein>
    <recommendedName>
        <fullName evidence="5">Beta-lactamase</fullName>
        <ecNumber evidence="5">3.5.2.6</ecNumber>
    </recommendedName>
</protein>
<evidence type="ECO:0000256" key="3">
    <source>
        <dbReference type="ARBA" id="ARBA00022801"/>
    </source>
</evidence>
<dbReference type="InterPro" id="IPR001586">
    <property type="entry name" value="Beta-lactam_class-C_AS"/>
</dbReference>
<keyword evidence="3 5" id="KW-0378">Hydrolase</keyword>
<keyword evidence="4 5" id="KW-0046">Antibiotic resistance</keyword>
<dbReference type="PANTHER" id="PTHR46825:SF8">
    <property type="entry name" value="BETA-LACTAMASE-RELATED"/>
    <property type="match status" value="1"/>
</dbReference>
<comment type="catalytic activity">
    <reaction evidence="1 5">
        <text>a beta-lactam + H2O = a substituted beta-amino acid</text>
        <dbReference type="Rhea" id="RHEA:20401"/>
        <dbReference type="ChEBI" id="CHEBI:15377"/>
        <dbReference type="ChEBI" id="CHEBI:35627"/>
        <dbReference type="ChEBI" id="CHEBI:140347"/>
        <dbReference type="EC" id="3.5.2.6"/>
    </reaction>
</comment>
<name>A0ABV2WI40_9NOCA</name>
<feature type="domain" description="Beta-lactamase-related" evidence="7">
    <location>
        <begin position="76"/>
        <end position="418"/>
    </location>
</feature>
<dbReference type="EC" id="3.5.2.6" evidence="5"/>
<dbReference type="Pfam" id="PF00144">
    <property type="entry name" value="Beta-lactamase"/>
    <property type="match status" value="1"/>
</dbReference>
<evidence type="ECO:0000256" key="1">
    <source>
        <dbReference type="ARBA" id="ARBA00001526"/>
    </source>
</evidence>
<dbReference type="RefSeq" id="WP_356954490.1">
    <property type="nucleotide sequence ID" value="NZ_JBEYBD010000002.1"/>
</dbReference>
<dbReference type="Proteomes" id="UP001550628">
    <property type="component" value="Unassembled WGS sequence"/>
</dbReference>
<evidence type="ECO:0000256" key="6">
    <source>
        <dbReference type="SAM" id="MobiDB-lite"/>
    </source>
</evidence>
<evidence type="ECO:0000256" key="4">
    <source>
        <dbReference type="ARBA" id="ARBA00023251"/>
    </source>
</evidence>
<evidence type="ECO:0000313" key="8">
    <source>
        <dbReference type="EMBL" id="MEU1950539.1"/>
    </source>
</evidence>
<feature type="region of interest" description="Disordered" evidence="6">
    <location>
        <begin position="1"/>
        <end position="22"/>
    </location>
</feature>
<dbReference type="PROSITE" id="PS00336">
    <property type="entry name" value="BETA_LACTAMASE_C"/>
    <property type="match status" value="1"/>
</dbReference>
<dbReference type="InterPro" id="IPR001466">
    <property type="entry name" value="Beta-lactam-related"/>
</dbReference>
<evidence type="ECO:0000313" key="9">
    <source>
        <dbReference type="Proteomes" id="UP001550628"/>
    </source>
</evidence>
<accession>A0ABV2WI40</accession>
<feature type="compositionally biased region" description="Basic and acidic residues" evidence="6">
    <location>
        <begin position="1"/>
        <end position="20"/>
    </location>
</feature>
<keyword evidence="9" id="KW-1185">Reference proteome</keyword>
<evidence type="ECO:0000256" key="5">
    <source>
        <dbReference type="RuleBase" id="RU361140"/>
    </source>
</evidence>
<reference evidence="8 9" key="1">
    <citation type="submission" date="2024-06" db="EMBL/GenBank/DDBJ databases">
        <title>The Natural Products Discovery Center: Release of the First 8490 Sequenced Strains for Exploring Actinobacteria Biosynthetic Diversity.</title>
        <authorList>
            <person name="Kalkreuter E."/>
            <person name="Kautsar S.A."/>
            <person name="Yang D."/>
            <person name="Bader C.D."/>
            <person name="Teijaro C.N."/>
            <person name="Fluegel L."/>
            <person name="Davis C.M."/>
            <person name="Simpson J.R."/>
            <person name="Lauterbach L."/>
            <person name="Steele A.D."/>
            <person name="Gui C."/>
            <person name="Meng S."/>
            <person name="Li G."/>
            <person name="Viehrig K."/>
            <person name="Ye F."/>
            <person name="Su P."/>
            <person name="Kiefer A.F."/>
            <person name="Nichols A."/>
            <person name="Cepeda A.J."/>
            <person name="Yan W."/>
            <person name="Fan B."/>
            <person name="Jiang Y."/>
            <person name="Adhikari A."/>
            <person name="Zheng C.-J."/>
            <person name="Schuster L."/>
            <person name="Cowan T.M."/>
            <person name="Smanski M.J."/>
            <person name="Chevrette M.G."/>
            <person name="De Carvalho L.P.S."/>
            <person name="Shen B."/>
        </authorList>
    </citation>
    <scope>NUCLEOTIDE SEQUENCE [LARGE SCALE GENOMIC DNA]</scope>
    <source>
        <strain evidence="8 9">NPDC019708</strain>
    </source>
</reference>
<dbReference type="EMBL" id="JBEYBF010000001">
    <property type="protein sequence ID" value="MEU1950539.1"/>
    <property type="molecule type" value="Genomic_DNA"/>
</dbReference>
<evidence type="ECO:0000256" key="2">
    <source>
        <dbReference type="ARBA" id="ARBA00007840"/>
    </source>
</evidence>
<dbReference type="GO" id="GO:0016787">
    <property type="term" value="F:hydrolase activity"/>
    <property type="evidence" value="ECO:0007669"/>
    <property type="project" value="UniProtKB-KW"/>
</dbReference>
<proteinExistence type="inferred from homology"/>